<dbReference type="CDD" id="cd02109">
    <property type="entry name" value="arch_bact_SO_family_Moco"/>
    <property type="match status" value="1"/>
</dbReference>
<name>A0A3B1DGL2_9ZZZZ</name>
<dbReference type="AlphaFoldDB" id="A0A3B1DGL2"/>
<proteinExistence type="predicted"/>
<organism evidence="3">
    <name type="scientific">hydrothermal vent metagenome</name>
    <dbReference type="NCBI Taxonomy" id="652676"/>
    <lineage>
        <taxon>unclassified sequences</taxon>
        <taxon>metagenomes</taxon>
        <taxon>ecological metagenomes</taxon>
    </lineage>
</organism>
<reference evidence="3" key="1">
    <citation type="submission" date="2018-06" db="EMBL/GenBank/DDBJ databases">
        <authorList>
            <person name="Zhirakovskaya E."/>
        </authorList>
    </citation>
    <scope>NUCLEOTIDE SEQUENCE</scope>
</reference>
<evidence type="ECO:0000313" key="3">
    <source>
        <dbReference type="EMBL" id="VAX41936.1"/>
    </source>
</evidence>
<feature type="domain" description="Oxidoreductase molybdopterin-binding" evidence="2">
    <location>
        <begin position="52"/>
        <end position="198"/>
    </location>
</feature>
<dbReference type="InterPro" id="IPR000572">
    <property type="entry name" value="OxRdtase_Mopterin-bd_dom"/>
</dbReference>
<dbReference type="SUPFAM" id="SSF56524">
    <property type="entry name" value="Oxidoreductase molybdopterin-binding domain"/>
    <property type="match status" value="1"/>
</dbReference>
<sequence length="235" mass="26786">MTQNDPKYQSGDAPDASQYADDVIMSKDVFRENRMPPGQTRTRKWPVLHATTVPTVSIETWNLEINGLVETPLAFNWEQFQKLPRVKVFADFHCVTTWSRLGNLWEGVSVKEILNRVQVQAEAKYVILGGYDGNWTTNLPLEDFYSPDALLCDVHDGEPIDADHGGPVRMIVPLLYAWKSAKWLKSITFVSDDCPGFWERNGYHNHGDPWVQNSNHPDGERFHPPSYPSPSSQPF</sequence>
<accession>A0A3B1DGL2</accession>
<gene>
    <name evidence="3" type="ORF">MNBD_PLANCTO02-2975</name>
</gene>
<dbReference type="Pfam" id="PF00174">
    <property type="entry name" value="Oxidored_molyb"/>
    <property type="match status" value="1"/>
</dbReference>
<protein>
    <submittedName>
        <fullName evidence="3">Sulfite oxidase homolog</fullName>
    </submittedName>
</protein>
<feature type="compositionally biased region" description="Pro residues" evidence="1">
    <location>
        <begin position="225"/>
        <end position="235"/>
    </location>
</feature>
<dbReference type="PANTHER" id="PTHR43032">
    <property type="entry name" value="PROTEIN-METHIONINE-SULFOXIDE REDUCTASE"/>
    <property type="match status" value="1"/>
</dbReference>
<dbReference type="InterPro" id="IPR036374">
    <property type="entry name" value="OxRdtase_Mopterin-bd_sf"/>
</dbReference>
<evidence type="ECO:0000256" key="1">
    <source>
        <dbReference type="SAM" id="MobiDB-lite"/>
    </source>
</evidence>
<dbReference type="PANTHER" id="PTHR43032:SF4">
    <property type="entry name" value="OXIDOREDUCTASE MOLYBDOPTERIN-BINDING DOMAIN-CONTAINING PROTEIN"/>
    <property type="match status" value="1"/>
</dbReference>
<feature type="region of interest" description="Disordered" evidence="1">
    <location>
        <begin position="209"/>
        <end position="235"/>
    </location>
</feature>
<dbReference type="EMBL" id="UOGL01000601">
    <property type="protein sequence ID" value="VAX41936.1"/>
    <property type="molecule type" value="Genomic_DNA"/>
</dbReference>
<dbReference type="Gene3D" id="3.90.420.10">
    <property type="entry name" value="Oxidoreductase, molybdopterin-binding domain"/>
    <property type="match status" value="1"/>
</dbReference>
<evidence type="ECO:0000259" key="2">
    <source>
        <dbReference type="Pfam" id="PF00174"/>
    </source>
</evidence>